<evidence type="ECO:0000313" key="2">
    <source>
        <dbReference type="Proteomes" id="UP000594638"/>
    </source>
</evidence>
<dbReference type="InterPro" id="IPR016169">
    <property type="entry name" value="FAD-bd_PCMH_sub2"/>
</dbReference>
<dbReference type="Proteomes" id="UP000594638">
    <property type="component" value="Unassembled WGS sequence"/>
</dbReference>
<comment type="caution">
    <text evidence="1">The sequence shown here is derived from an EMBL/GenBank/DDBJ whole genome shotgun (WGS) entry which is preliminary data.</text>
</comment>
<organism evidence="1 2">
    <name type="scientific">Olea europaea subsp. europaea</name>
    <dbReference type="NCBI Taxonomy" id="158383"/>
    <lineage>
        <taxon>Eukaryota</taxon>
        <taxon>Viridiplantae</taxon>
        <taxon>Streptophyta</taxon>
        <taxon>Embryophyta</taxon>
        <taxon>Tracheophyta</taxon>
        <taxon>Spermatophyta</taxon>
        <taxon>Magnoliopsida</taxon>
        <taxon>eudicotyledons</taxon>
        <taxon>Gunneridae</taxon>
        <taxon>Pentapetalae</taxon>
        <taxon>asterids</taxon>
        <taxon>lamiids</taxon>
        <taxon>Lamiales</taxon>
        <taxon>Oleaceae</taxon>
        <taxon>Oleeae</taxon>
        <taxon>Olea</taxon>
    </lineage>
</organism>
<dbReference type="Gene3D" id="3.30.465.10">
    <property type="match status" value="1"/>
</dbReference>
<evidence type="ECO:0000313" key="1">
    <source>
        <dbReference type="EMBL" id="CAA3014528.1"/>
    </source>
</evidence>
<dbReference type="GO" id="GO:0050660">
    <property type="term" value="F:flavin adenine dinucleotide binding"/>
    <property type="evidence" value="ECO:0007669"/>
    <property type="project" value="InterPro"/>
</dbReference>
<dbReference type="InterPro" id="IPR036318">
    <property type="entry name" value="FAD-bd_PCMH-like_sf"/>
</dbReference>
<dbReference type="SUPFAM" id="SSF56176">
    <property type="entry name" value="FAD-binding/transporter-associated domain-like"/>
    <property type="match status" value="1"/>
</dbReference>
<dbReference type="EMBL" id="CACTIH010007493">
    <property type="protein sequence ID" value="CAA3014528.1"/>
    <property type="molecule type" value="Genomic_DNA"/>
</dbReference>
<proteinExistence type="predicted"/>
<protein>
    <submittedName>
        <fullName evidence="1">Tetrahydrocannabinolic acid synthase-like</fullName>
    </submittedName>
</protein>
<dbReference type="PANTHER" id="PTHR32448">
    <property type="entry name" value="OS08G0158400 PROTEIN"/>
    <property type="match status" value="1"/>
</dbReference>
<name>A0A8S0U8E5_OLEEU</name>
<dbReference type="AlphaFoldDB" id="A0A8S0U8E5"/>
<dbReference type="InterPro" id="IPR016167">
    <property type="entry name" value="FAD-bd_PCMH_sub1"/>
</dbReference>
<reference evidence="1 2" key="1">
    <citation type="submission" date="2019-12" db="EMBL/GenBank/DDBJ databases">
        <authorList>
            <person name="Alioto T."/>
            <person name="Alioto T."/>
            <person name="Gomez Garrido J."/>
        </authorList>
    </citation>
    <scope>NUCLEOTIDE SEQUENCE [LARGE SCALE GENOMIC DNA]</scope>
</reference>
<sequence>MAEFYVAAASCHRYSPRRKRNQECNCMQQKSWIRNRVKSGGHDYDGLSFRTQNGNPFVMFDLHNLNATEINLEEESIWIQTGVMLGELYYKIAQNSNVHAFPGGLCPGVGSGWHISGGVFVTLLRKMALLLIMYWMLALWTRMAEYWTEEQWMKICSGHLGGGGGVTFGVILAWKLKMVRVPDQGFPEFGSTAEDCFKGFDFGNNSDCPDKPCLKKECVQVSLIRSLFYFFRKEYDGSIGDFVEPEK</sequence>
<dbReference type="Gene3D" id="3.30.43.10">
    <property type="entry name" value="Uridine Diphospho-n-acetylenolpyruvylglucosamine Reductase, domain 2"/>
    <property type="match status" value="1"/>
</dbReference>
<accession>A0A8S0U8E5</accession>
<dbReference type="Gramene" id="OE9A039044T1">
    <property type="protein sequence ID" value="OE9A039044C1"/>
    <property type="gene ID" value="OE9A039044"/>
</dbReference>
<gene>
    <name evidence="1" type="ORF">OLEA9_A039044</name>
</gene>
<keyword evidence="2" id="KW-1185">Reference proteome</keyword>
<dbReference type="OrthoDB" id="407275at2759"/>